<dbReference type="EMBL" id="VFNV01000001">
    <property type="protein sequence ID" value="TQK76073.1"/>
    <property type="molecule type" value="Genomic_DNA"/>
</dbReference>
<sequence>MIALTGTGPLWGTDPLAAQLRILDDLSRGRAGQGIGIPFEAQLRGTGPANVASTARACALLDQLPTELGPHGWKMADRPGRDVRAAMREVERQREATIIALAGYRGRFSVAATGPVTLASRLYLGRGDLAVSDFAAIEAVAHSLAEGIALHIDSLREYAPGIDALTLVMDESMLGAAMAGTIPNFSGMSRIRRVPREVIRAVLAIVRDRIGADVVVNLGPVVAGIETVCEVGGMAVGLNAGRYDARRWEMIAQAVESGIRLWWAVSAPARSQCAGAPVSATADLLWRPWRAVGLTGAQLANTGLIAKDLALATTAEEVGAQLSTLVDVAAELSDRADS</sequence>
<dbReference type="AlphaFoldDB" id="A0A542SN72"/>
<reference evidence="1 2" key="1">
    <citation type="submission" date="2019-06" db="EMBL/GenBank/DDBJ databases">
        <title>Sequencing the genomes of 1000 actinobacteria strains.</title>
        <authorList>
            <person name="Klenk H.-P."/>
        </authorList>
    </citation>
    <scope>NUCLEOTIDE SEQUENCE [LARGE SCALE GENOMIC DNA]</scope>
    <source>
        <strain evidence="1 2">DSM 10596</strain>
    </source>
</reference>
<gene>
    <name evidence="1" type="ORF">FB389_0731</name>
</gene>
<evidence type="ECO:0000313" key="1">
    <source>
        <dbReference type="EMBL" id="TQK76073.1"/>
    </source>
</evidence>
<dbReference type="OrthoDB" id="5242426at2"/>
<proteinExistence type="predicted"/>
<evidence type="ECO:0008006" key="3">
    <source>
        <dbReference type="Google" id="ProtNLM"/>
    </source>
</evidence>
<dbReference type="Proteomes" id="UP000316181">
    <property type="component" value="Unassembled WGS sequence"/>
</dbReference>
<name>A0A542SN72_9MICO</name>
<dbReference type="RefSeq" id="WP_142111404.1">
    <property type="nucleotide sequence ID" value="NZ_BAAATB010000002.1"/>
</dbReference>
<keyword evidence="2" id="KW-1185">Reference proteome</keyword>
<comment type="caution">
    <text evidence="1">The sequence shown here is derived from an EMBL/GenBank/DDBJ whole genome shotgun (WGS) entry which is preliminary data.</text>
</comment>
<protein>
    <recommendedName>
        <fullName evidence="3">Cobalamin-independent methionine synthase catalytic subunit</fullName>
    </recommendedName>
</protein>
<organism evidence="1 2">
    <name type="scientific">Rarobacter incanus</name>
    <dbReference type="NCBI Taxonomy" id="153494"/>
    <lineage>
        <taxon>Bacteria</taxon>
        <taxon>Bacillati</taxon>
        <taxon>Actinomycetota</taxon>
        <taxon>Actinomycetes</taxon>
        <taxon>Micrococcales</taxon>
        <taxon>Rarobacteraceae</taxon>
        <taxon>Rarobacter</taxon>
    </lineage>
</organism>
<accession>A0A542SN72</accession>
<evidence type="ECO:0000313" key="2">
    <source>
        <dbReference type="Proteomes" id="UP000316181"/>
    </source>
</evidence>